<dbReference type="KEGG" id="sva:SVA_2587"/>
<feature type="signal peptide" evidence="1">
    <location>
        <begin position="1"/>
        <end position="25"/>
    </location>
</feature>
<sequence length="475" mass="51985">MKPLVRALPAALAAALLPLAALSGAETRSTLADQKSVAVTIYNQDLALVRDVRHVPLPNGDAILALRDVSARMRPETALLRSLSSPTGLKTLEQNFDFDLLTPQSLLQKYVGRTVRVVKTHPTTGAETVQEAEVLAASQGVVLRIGDRIETGVPGRLVFDDVPANLRDRPTLSVQLRNGGAKAQDVELSYLTGGLSWKADYVATLNGPDDAVALNGWVTLTNESGATYRDAKLQLVAGDVNRVRDVRMEEKFQRLAASVAREATSDMAQQELFEYRMYTLPRTTTIAEKQTKQVALLSAPSVAVRKELVLQGNDYYYSSHIGELGQKMKVGIFLELANRKADGLGMPLPAGVVRVYKADGSGRATFVGEDRIDHTPENEKARLRLGDAFDVTGHKVQTDFEVVSKRVFESAYRVTIKNAKKEPVTVLVQEPIPADWKILNESHPHAKKAANTAVWSLAVPPLGETTLTYRARVRY</sequence>
<evidence type="ECO:0000313" key="4">
    <source>
        <dbReference type="Proteomes" id="UP000218899"/>
    </source>
</evidence>
<reference evidence="3 4" key="1">
    <citation type="submission" date="2015-08" db="EMBL/GenBank/DDBJ databases">
        <title>Complete genome sequence of Sulfurifustis variabilis.</title>
        <authorList>
            <person name="Miura A."/>
            <person name="Kojima H."/>
            <person name="Fukui M."/>
        </authorList>
    </citation>
    <scope>NUCLEOTIDE SEQUENCE [LARGE SCALE GENOMIC DNA]</scope>
    <source>
        <strain evidence="4">skN76</strain>
    </source>
</reference>
<protein>
    <recommendedName>
        <fullName evidence="2">DUF4139 domain-containing protein</fullName>
    </recommendedName>
</protein>
<evidence type="ECO:0000259" key="2">
    <source>
        <dbReference type="Pfam" id="PF13598"/>
    </source>
</evidence>
<keyword evidence="4" id="KW-1185">Reference proteome</keyword>
<feature type="chain" id="PRO_5008571386" description="DUF4139 domain-containing protein" evidence="1">
    <location>
        <begin position="26"/>
        <end position="475"/>
    </location>
</feature>
<evidence type="ECO:0000313" key="3">
    <source>
        <dbReference type="EMBL" id="BAU49135.1"/>
    </source>
</evidence>
<keyword evidence="1" id="KW-0732">Signal</keyword>
<dbReference type="PANTHER" id="PTHR38075">
    <property type="entry name" value="DUF4139 DOMAIN-CONTAINING PROTEIN"/>
    <property type="match status" value="1"/>
</dbReference>
<accession>A0A1B4V6S7</accession>
<dbReference type="EMBL" id="AP014936">
    <property type="protein sequence ID" value="BAU49135.1"/>
    <property type="molecule type" value="Genomic_DNA"/>
</dbReference>
<gene>
    <name evidence="3" type="ORF">SVA_2587</name>
</gene>
<feature type="domain" description="DUF4139" evidence="2">
    <location>
        <begin position="186"/>
        <end position="475"/>
    </location>
</feature>
<name>A0A1B4V6S7_9GAMM</name>
<evidence type="ECO:0000256" key="1">
    <source>
        <dbReference type="SAM" id="SignalP"/>
    </source>
</evidence>
<dbReference type="OrthoDB" id="9808067at2"/>
<dbReference type="AlphaFoldDB" id="A0A1B4V6S7"/>
<dbReference type="Proteomes" id="UP000218899">
    <property type="component" value="Chromosome"/>
</dbReference>
<dbReference type="PANTHER" id="PTHR38075:SF1">
    <property type="entry name" value="DUF4139 DOMAIN-CONTAINING PROTEIN"/>
    <property type="match status" value="1"/>
</dbReference>
<organism evidence="3 4">
    <name type="scientific">Sulfurifustis variabilis</name>
    <dbReference type="NCBI Taxonomy" id="1675686"/>
    <lineage>
        <taxon>Bacteria</taxon>
        <taxon>Pseudomonadati</taxon>
        <taxon>Pseudomonadota</taxon>
        <taxon>Gammaproteobacteria</taxon>
        <taxon>Acidiferrobacterales</taxon>
        <taxon>Acidiferrobacteraceae</taxon>
        <taxon>Sulfurifustis</taxon>
    </lineage>
</organism>
<dbReference type="InterPro" id="IPR037291">
    <property type="entry name" value="DUF4139"/>
</dbReference>
<dbReference type="Pfam" id="PF13598">
    <property type="entry name" value="DUF4139"/>
    <property type="match status" value="1"/>
</dbReference>
<dbReference type="RefSeq" id="WP_096461583.1">
    <property type="nucleotide sequence ID" value="NZ_AP014936.1"/>
</dbReference>
<proteinExistence type="predicted"/>